<evidence type="ECO:0000259" key="8">
    <source>
        <dbReference type="Pfam" id="PF23598"/>
    </source>
</evidence>
<dbReference type="FunFam" id="1.10.10.10:FF:000322">
    <property type="entry name" value="Probable disease resistance protein At1g63360"/>
    <property type="match status" value="1"/>
</dbReference>
<evidence type="ECO:0000313" key="12">
    <source>
        <dbReference type="Proteomes" id="UP000583929"/>
    </source>
</evidence>
<dbReference type="GO" id="GO:0043531">
    <property type="term" value="F:ADP binding"/>
    <property type="evidence" value="ECO:0007669"/>
    <property type="project" value="InterPro"/>
</dbReference>
<dbReference type="InterPro" id="IPR032675">
    <property type="entry name" value="LRR_dom_sf"/>
</dbReference>
<evidence type="ECO:0000313" key="11">
    <source>
        <dbReference type="Proteomes" id="UP000525078"/>
    </source>
</evidence>
<comment type="caution">
    <text evidence="9">The sequence shown here is derived from an EMBL/GenBank/DDBJ whole genome shotgun (WGS) entry which is preliminary data.</text>
</comment>
<evidence type="ECO:0000313" key="9">
    <source>
        <dbReference type="EMBL" id="KAF4367991.1"/>
    </source>
</evidence>
<feature type="domain" description="NB-ARC" evidence="5">
    <location>
        <begin position="162"/>
        <end position="257"/>
    </location>
</feature>
<dbReference type="InterPro" id="IPR058922">
    <property type="entry name" value="WHD_DRP"/>
</dbReference>
<dbReference type="PANTHER" id="PTHR23155">
    <property type="entry name" value="DISEASE RESISTANCE PROTEIN RP"/>
    <property type="match status" value="1"/>
</dbReference>
<evidence type="ECO:0000256" key="4">
    <source>
        <dbReference type="SAM" id="MobiDB-lite"/>
    </source>
</evidence>
<sequence length="869" mass="99944">MAESLLISQLAEAVVSQAVGRLSELIINEGASLSSVKADVERLRDELHRMHCFFEDADRRPHHQDKRLRHWISELRGVANDVEDVIEMFISNVSSSCLQFFYLRRLRSQINSIKTKMEDIFKSSQTYRIESSSRSSSSSSRRVEGTSSSVSELQRLQIDRGSDREKIRNLNENEMSDRLKSELKGKRYLVVLDDIWRIEAWDCIKRAFPLGNSSSKVLFTTRNKELALSVNPCSSPIEPSFLTFEESWQVLVQRQAFRRSGFGLEFEMLGKDMVKKCGGLPLAIVVLGGLLRTRSSLEEWKEVQKDVNSHLNKLQSHQEYEGVNGILALSYYDLPYYLKPCFLYLGSFPEDRDIEKKTLIRLWIAEGFVQKLKREEANEETLENVCEQYLRELTNRCMIQVSKRNNSGVGVKTYRVHDLMRDLCVSKAKEENFFQVIQHQNESNMSEQGGSSIHHGAKTIFSRKIVLHVGCDLDLCKVQLRLHSLLCFDNGHFLVSSLRKKTFMFLKTLILGNTCLGDNNFKILKQICTLIHLRYLGLQKSNNLHKLPKCIANLRSLHTLDLRYSNVKMLPTSISRLTRLTHLMSDKPLMLMDKESGNKFLNFAVLSVNPAKPTPTNPAQPTTPMLIRDVLIFKYDVLLQLTNLQELKMLLRSKEEATKVLESAIIKGGRIRSLDLDMVFHGHVLQNQLAPPPPMPFPSLKSLSKCYLLNKLRLRGPIEKDSLQFLSTSLVKLTLEHTCIQQDPMAVLEQLPNLKLLQLHSFSYIGSKLVCSANGFPKLETLRLCHLQRLKEWEIEKDSMQCLKRLELEQLLKLKMIPDGLKFVTTLRQLDVIEMTQIFEERIKVSEGLEGEDYNKVRHIPSISTRRLY</sequence>
<keyword evidence="1" id="KW-0677">Repeat</keyword>
<evidence type="ECO:0000259" key="7">
    <source>
        <dbReference type="Pfam" id="PF23559"/>
    </source>
</evidence>
<dbReference type="InterPro" id="IPR041118">
    <property type="entry name" value="Rx_N"/>
</dbReference>
<dbReference type="InterPro" id="IPR042197">
    <property type="entry name" value="Apaf_helical"/>
</dbReference>
<dbReference type="PRINTS" id="PR00364">
    <property type="entry name" value="DISEASERSIST"/>
</dbReference>
<dbReference type="Pfam" id="PF18052">
    <property type="entry name" value="Rx_N"/>
    <property type="match status" value="1"/>
</dbReference>
<organism evidence="9 11">
    <name type="scientific">Cannabis sativa</name>
    <name type="common">Hemp</name>
    <name type="synonym">Marijuana</name>
    <dbReference type="NCBI Taxonomy" id="3483"/>
    <lineage>
        <taxon>Eukaryota</taxon>
        <taxon>Viridiplantae</taxon>
        <taxon>Streptophyta</taxon>
        <taxon>Embryophyta</taxon>
        <taxon>Tracheophyta</taxon>
        <taxon>Spermatophyta</taxon>
        <taxon>Magnoliopsida</taxon>
        <taxon>eudicotyledons</taxon>
        <taxon>Gunneridae</taxon>
        <taxon>Pentapetalae</taxon>
        <taxon>rosids</taxon>
        <taxon>fabids</taxon>
        <taxon>Rosales</taxon>
        <taxon>Cannabaceae</taxon>
        <taxon>Cannabis</taxon>
    </lineage>
</organism>
<dbReference type="InterPro" id="IPR044974">
    <property type="entry name" value="Disease_R_plants"/>
</dbReference>
<dbReference type="InterPro" id="IPR036388">
    <property type="entry name" value="WH-like_DNA-bd_sf"/>
</dbReference>
<evidence type="ECO:0000259" key="6">
    <source>
        <dbReference type="Pfam" id="PF18052"/>
    </source>
</evidence>
<name>A0A7J6FBB2_CANSA</name>
<dbReference type="Pfam" id="PF23559">
    <property type="entry name" value="WHD_DRP"/>
    <property type="match status" value="1"/>
</dbReference>
<evidence type="ECO:0000313" key="10">
    <source>
        <dbReference type="EMBL" id="KAF4401313.1"/>
    </source>
</evidence>
<evidence type="ECO:0000256" key="1">
    <source>
        <dbReference type="ARBA" id="ARBA00022737"/>
    </source>
</evidence>
<feature type="region of interest" description="Disordered" evidence="4">
    <location>
        <begin position="132"/>
        <end position="154"/>
    </location>
</feature>
<dbReference type="EMBL" id="JAATIQ010000013">
    <property type="protein sequence ID" value="KAF4401313.1"/>
    <property type="molecule type" value="Genomic_DNA"/>
</dbReference>
<dbReference type="PANTHER" id="PTHR23155:SF1185">
    <property type="entry name" value="DISEASE RESISTANCE RPP8-LIKE PROTEIN 3-RELATED"/>
    <property type="match status" value="1"/>
</dbReference>
<feature type="domain" description="Disease resistance R13L4/SHOC-2-like LRR" evidence="8">
    <location>
        <begin position="483"/>
        <end position="832"/>
    </location>
</feature>
<dbReference type="InterPro" id="IPR055414">
    <property type="entry name" value="LRR_R13L4/SHOC2-like"/>
</dbReference>
<reference evidence="11 12" key="1">
    <citation type="journal article" date="2020" name="bioRxiv">
        <title>Sequence and annotation of 42 cannabis genomes reveals extensive copy number variation in cannabinoid synthesis and pathogen resistance genes.</title>
        <authorList>
            <person name="Mckernan K.J."/>
            <person name="Helbert Y."/>
            <person name="Kane L.T."/>
            <person name="Ebling H."/>
            <person name="Zhang L."/>
            <person name="Liu B."/>
            <person name="Eaton Z."/>
            <person name="Mclaughlin S."/>
            <person name="Kingan S."/>
            <person name="Baybayan P."/>
            <person name="Concepcion G."/>
            <person name="Jordan M."/>
            <person name="Riva A."/>
            <person name="Barbazuk W."/>
            <person name="Harkins T."/>
        </authorList>
    </citation>
    <scope>NUCLEOTIDE SEQUENCE [LARGE SCALE GENOMIC DNA]</scope>
    <source>
        <strain evidence="11 12">cv. Jamaican Lion 4</strain>
        <strain evidence="10">Father</strain>
        <strain evidence="9">Mother</strain>
        <tissue evidence="9">Leaf</tissue>
    </source>
</reference>
<evidence type="ECO:0000259" key="5">
    <source>
        <dbReference type="Pfam" id="PF00931"/>
    </source>
</evidence>
<dbReference type="AlphaFoldDB" id="A0A7J6FBB2"/>
<dbReference type="Gene3D" id="3.80.10.10">
    <property type="entry name" value="Ribonuclease Inhibitor"/>
    <property type="match status" value="2"/>
</dbReference>
<dbReference type="InterPro" id="IPR038005">
    <property type="entry name" value="RX-like_CC"/>
</dbReference>
<keyword evidence="12" id="KW-1185">Reference proteome</keyword>
<dbReference type="Gene3D" id="3.40.50.300">
    <property type="entry name" value="P-loop containing nucleotide triphosphate hydrolases"/>
    <property type="match status" value="1"/>
</dbReference>
<dbReference type="SUPFAM" id="SSF52058">
    <property type="entry name" value="L domain-like"/>
    <property type="match status" value="1"/>
</dbReference>
<proteinExistence type="predicted"/>
<evidence type="ECO:0000256" key="2">
    <source>
        <dbReference type="ARBA" id="ARBA00022741"/>
    </source>
</evidence>
<feature type="compositionally biased region" description="Low complexity" evidence="4">
    <location>
        <begin position="132"/>
        <end position="151"/>
    </location>
</feature>
<keyword evidence="3" id="KW-0611">Plant defense</keyword>
<dbReference type="Proteomes" id="UP000525078">
    <property type="component" value="Unassembled WGS sequence"/>
</dbReference>
<dbReference type="Gene3D" id="1.20.5.4130">
    <property type="match status" value="1"/>
</dbReference>
<dbReference type="CDD" id="cd14798">
    <property type="entry name" value="RX-CC_like"/>
    <property type="match status" value="1"/>
</dbReference>
<dbReference type="Gene3D" id="1.10.8.430">
    <property type="entry name" value="Helical domain of apoptotic protease-activating factors"/>
    <property type="match status" value="1"/>
</dbReference>
<dbReference type="Gene3D" id="1.10.10.10">
    <property type="entry name" value="Winged helix-like DNA-binding domain superfamily/Winged helix DNA-binding domain"/>
    <property type="match status" value="1"/>
</dbReference>
<evidence type="ECO:0000256" key="3">
    <source>
        <dbReference type="ARBA" id="ARBA00022821"/>
    </source>
</evidence>
<dbReference type="InterPro" id="IPR027417">
    <property type="entry name" value="P-loop_NTPase"/>
</dbReference>
<dbReference type="EMBL" id="JAATIP010000137">
    <property type="protein sequence ID" value="KAF4367991.1"/>
    <property type="molecule type" value="Genomic_DNA"/>
</dbReference>
<dbReference type="GO" id="GO:0098542">
    <property type="term" value="P:defense response to other organism"/>
    <property type="evidence" value="ECO:0007669"/>
    <property type="project" value="TreeGrafter"/>
</dbReference>
<feature type="domain" description="Disease resistance N-terminal" evidence="6">
    <location>
        <begin position="14"/>
        <end position="96"/>
    </location>
</feature>
<accession>A0A7J6FBB2</accession>
<keyword evidence="2" id="KW-0547">Nucleotide-binding</keyword>
<dbReference type="SUPFAM" id="SSF52540">
    <property type="entry name" value="P-loop containing nucleoside triphosphate hydrolases"/>
    <property type="match status" value="1"/>
</dbReference>
<dbReference type="InterPro" id="IPR002182">
    <property type="entry name" value="NB-ARC"/>
</dbReference>
<dbReference type="Pfam" id="PF23598">
    <property type="entry name" value="LRR_14"/>
    <property type="match status" value="1"/>
</dbReference>
<protein>
    <submittedName>
        <fullName evidence="9">Uncharacterized protein</fullName>
    </submittedName>
</protein>
<dbReference type="Proteomes" id="UP000583929">
    <property type="component" value="Unassembled WGS sequence"/>
</dbReference>
<dbReference type="Pfam" id="PF00931">
    <property type="entry name" value="NB-ARC"/>
    <property type="match status" value="1"/>
</dbReference>
<feature type="domain" description="Disease resistance protein winged helix" evidence="7">
    <location>
        <begin position="348"/>
        <end position="424"/>
    </location>
</feature>
<gene>
    <name evidence="9" type="ORF">F8388_002602</name>
    <name evidence="10" type="ORF">G4B88_014154</name>
</gene>